<dbReference type="Proteomes" id="UP000184111">
    <property type="component" value="Unassembled WGS sequence"/>
</dbReference>
<dbReference type="EMBL" id="FRBI01000017">
    <property type="protein sequence ID" value="SHM97835.1"/>
    <property type="molecule type" value="Genomic_DNA"/>
</dbReference>
<feature type="transmembrane region" description="Helical" evidence="2">
    <location>
        <begin position="94"/>
        <end position="116"/>
    </location>
</feature>
<evidence type="ECO:0000313" key="5">
    <source>
        <dbReference type="Proteomes" id="UP000184111"/>
    </source>
</evidence>
<evidence type="ECO:0000256" key="2">
    <source>
        <dbReference type="SAM" id="Phobius"/>
    </source>
</evidence>
<organism evidence="4 5">
    <name type="scientific">Actinacidiphila paucisporea</name>
    <dbReference type="NCBI Taxonomy" id="310782"/>
    <lineage>
        <taxon>Bacteria</taxon>
        <taxon>Bacillati</taxon>
        <taxon>Actinomycetota</taxon>
        <taxon>Actinomycetes</taxon>
        <taxon>Kitasatosporales</taxon>
        <taxon>Streptomycetaceae</taxon>
        <taxon>Actinacidiphila</taxon>
    </lineage>
</organism>
<feature type="transmembrane region" description="Helical" evidence="2">
    <location>
        <begin position="238"/>
        <end position="256"/>
    </location>
</feature>
<keyword evidence="2" id="KW-1133">Transmembrane helix</keyword>
<gene>
    <name evidence="4" type="ORF">SAMN05216499_117110</name>
</gene>
<feature type="transmembrane region" description="Helical" evidence="2">
    <location>
        <begin position="136"/>
        <end position="157"/>
    </location>
</feature>
<evidence type="ECO:0000256" key="1">
    <source>
        <dbReference type="SAM" id="MobiDB-lite"/>
    </source>
</evidence>
<feature type="domain" description="Cyanobacterial TRADD-N associated 2 transmembrane" evidence="3">
    <location>
        <begin position="200"/>
        <end position="270"/>
    </location>
</feature>
<feature type="region of interest" description="Disordered" evidence="1">
    <location>
        <begin position="321"/>
        <end position="349"/>
    </location>
</feature>
<feature type="compositionally biased region" description="Basic and acidic residues" evidence="1">
    <location>
        <begin position="22"/>
        <end position="45"/>
    </location>
</feature>
<proteinExistence type="predicted"/>
<keyword evidence="5" id="KW-1185">Reference proteome</keyword>
<accession>A0A1M7N335</accession>
<keyword evidence="2" id="KW-0472">Membrane</keyword>
<protein>
    <submittedName>
        <fullName evidence="4">Membrane-associated phospholipid phosphatase</fullName>
    </submittedName>
</protein>
<dbReference type="RefSeq" id="WP_073501001.1">
    <property type="nucleotide sequence ID" value="NZ_FRBI01000017.1"/>
</dbReference>
<feature type="compositionally biased region" description="Low complexity" evidence="1">
    <location>
        <begin position="11"/>
        <end position="20"/>
    </location>
</feature>
<feature type="compositionally biased region" description="Basic residues" evidence="1">
    <location>
        <begin position="338"/>
        <end position="349"/>
    </location>
</feature>
<sequence>MEENAAEQSVERAAPPAEVEAGGDRSPEQAGGKDAEAADDVREEPRNDARQLLVNAIDGVGNLLDADKPLSTLLYGFLRLPDATMRRLLPISRYLRRLVITATFLLLLPASGYLTYYVAQEPEYQDKNRDIAGFSVGYLALVLLMGSLVVLFLGLVATAARTAERERQVEQAAKRLRENMELPAIVEFNRVLLDQYHDIATRQANKSFRSGLAAMGVGMAVIAGAAALSFTLSRTSEQLVVGGVAALGSALSGYLGRTYMMVYKQALAQMNHYFNQPVLNGYFLAAERIANNLEASGQREEALRQIVTSVLEAGNQAQTAAGTINPAAAPAPPSAARRATRTRRAAARR</sequence>
<evidence type="ECO:0000259" key="3">
    <source>
        <dbReference type="Pfam" id="PF20712"/>
    </source>
</evidence>
<feature type="transmembrane region" description="Helical" evidence="2">
    <location>
        <begin position="212"/>
        <end position="232"/>
    </location>
</feature>
<dbReference type="InterPro" id="IPR048567">
    <property type="entry name" value="CyanoTRADDas_TM"/>
</dbReference>
<feature type="region of interest" description="Disordered" evidence="1">
    <location>
        <begin position="1"/>
        <end position="45"/>
    </location>
</feature>
<dbReference type="OrthoDB" id="4318394at2"/>
<keyword evidence="2" id="KW-0812">Transmembrane</keyword>
<name>A0A1M7N335_9ACTN</name>
<dbReference type="Pfam" id="PF20712">
    <property type="entry name" value="CyanoTRADDas_TM"/>
    <property type="match status" value="1"/>
</dbReference>
<dbReference type="AlphaFoldDB" id="A0A1M7N335"/>
<reference evidence="4 5" key="1">
    <citation type="submission" date="2016-11" db="EMBL/GenBank/DDBJ databases">
        <authorList>
            <person name="Jaros S."/>
            <person name="Januszkiewicz K."/>
            <person name="Wedrychowicz H."/>
        </authorList>
    </citation>
    <scope>NUCLEOTIDE SEQUENCE [LARGE SCALE GENOMIC DNA]</scope>
    <source>
        <strain evidence="4 5">CGMCC 4.2025</strain>
    </source>
</reference>
<evidence type="ECO:0000313" key="4">
    <source>
        <dbReference type="EMBL" id="SHM97835.1"/>
    </source>
</evidence>